<dbReference type="Proteomes" id="UP001358417">
    <property type="component" value="Unassembled WGS sequence"/>
</dbReference>
<dbReference type="InterPro" id="IPR002654">
    <property type="entry name" value="Glyco_trans_25"/>
</dbReference>
<dbReference type="CDD" id="cd06532">
    <property type="entry name" value="Glyco_transf_25"/>
    <property type="match status" value="1"/>
</dbReference>
<dbReference type="PANTHER" id="PTHR10730">
    <property type="entry name" value="PROCOLLAGEN-LYSINE,2-OXOGLUTARATE 5-DIOXYGENASE/GLYCOSYLTRANSFERASE 25 FAMILY MEMBER"/>
    <property type="match status" value="1"/>
</dbReference>
<keyword evidence="2" id="KW-0328">Glycosyltransferase</keyword>
<dbReference type="AlphaFoldDB" id="A0AAV9MWS2"/>
<gene>
    <name evidence="5" type="ORF">LTR84_008615</name>
</gene>
<keyword evidence="6" id="KW-1185">Reference proteome</keyword>
<dbReference type="Pfam" id="PF01755">
    <property type="entry name" value="Glyco_transf_25"/>
    <property type="match status" value="1"/>
</dbReference>
<dbReference type="GO" id="GO:0016740">
    <property type="term" value="F:transferase activity"/>
    <property type="evidence" value="ECO:0007669"/>
    <property type="project" value="UniProtKB-KW"/>
</dbReference>
<comment type="caution">
    <text evidence="5">The sequence shown here is derived from an EMBL/GenBank/DDBJ whole genome shotgun (WGS) entry which is preliminary data.</text>
</comment>
<dbReference type="InterPro" id="IPR050757">
    <property type="entry name" value="Collagen_mod_GT25"/>
</dbReference>
<dbReference type="RefSeq" id="XP_064701757.1">
    <property type="nucleotide sequence ID" value="XM_064852160.1"/>
</dbReference>
<protein>
    <recommendedName>
        <fullName evidence="4">Glycosyl transferase family 25 domain-containing protein</fullName>
    </recommendedName>
</protein>
<evidence type="ECO:0000259" key="4">
    <source>
        <dbReference type="Pfam" id="PF01755"/>
    </source>
</evidence>
<reference evidence="5 6" key="1">
    <citation type="submission" date="2023-08" db="EMBL/GenBank/DDBJ databases">
        <title>Black Yeasts Isolated from many extreme environments.</title>
        <authorList>
            <person name="Coleine C."/>
            <person name="Stajich J.E."/>
            <person name="Selbmann L."/>
        </authorList>
    </citation>
    <scope>NUCLEOTIDE SEQUENCE [LARGE SCALE GENOMIC DNA]</scope>
    <source>
        <strain evidence="5 6">CCFEE 5792</strain>
    </source>
</reference>
<evidence type="ECO:0000256" key="1">
    <source>
        <dbReference type="ARBA" id="ARBA00006721"/>
    </source>
</evidence>
<feature type="domain" description="Glycosyl transferase family 25" evidence="4">
    <location>
        <begin position="71"/>
        <end position="166"/>
    </location>
</feature>
<dbReference type="EMBL" id="JAVRRD010000032">
    <property type="protein sequence ID" value="KAK5046158.1"/>
    <property type="molecule type" value="Genomic_DNA"/>
</dbReference>
<evidence type="ECO:0000256" key="2">
    <source>
        <dbReference type="ARBA" id="ARBA00022676"/>
    </source>
</evidence>
<dbReference type="GeneID" id="89976778"/>
<accession>A0AAV9MWS2</accession>
<sequence length="414" mass="45495">MKQYIIVASALLVAGVFLRLAIFNPTGSFSSVAPAYYLNNIPSGSSLGVSNSRTGEIGSQDDILNSTLGFQEIFVVNLPERTDKRDAMAVQASLTNITFKISPGVRGDTISEKAKPYGMEKLRPAEVGAWRAHLNVLQKIVEDRISTTLILEDDADWDVSIKAQMTEFARGTRWLMNHTGPSRSPYGDSWDILWVGHCSAHSHHSDTRRWVIRKDPTVPPPDKRNYVLKPYDLGYWEGAPLFDTQTRLVYKAGYGFCFAGWAVSLRGAEKMLHRMSMLPYELAVDLGVAEMCGRGTYNMTCLAPYPAYIGVSKPAGNSNRGSDIVDANGQGRAGDVGTVEHTGEKIRDKPTSERVVFSTRLNIPRLLVGQTEFDSNYPNVTGPIKSIGEITSFAGTGHGEWLPDPLPRHQSSGP</sequence>
<evidence type="ECO:0000256" key="3">
    <source>
        <dbReference type="ARBA" id="ARBA00022679"/>
    </source>
</evidence>
<name>A0AAV9MWS2_9EURO</name>
<dbReference type="PANTHER" id="PTHR10730:SF53">
    <property type="entry name" value="GLYCOSYLTRANSFERASE 25 FAMILY MEMBER"/>
    <property type="match status" value="1"/>
</dbReference>
<organism evidence="5 6">
    <name type="scientific">Exophiala bonariae</name>
    <dbReference type="NCBI Taxonomy" id="1690606"/>
    <lineage>
        <taxon>Eukaryota</taxon>
        <taxon>Fungi</taxon>
        <taxon>Dikarya</taxon>
        <taxon>Ascomycota</taxon>
        <taxon>Pezizomycotina</taxon>
        <taxon>Eurotiomycetes</taxon>
        <taxon>Chaetothyriomycetidae</taxon>
        <taxon>Chaetothyriales</taxon>
        <taxon>Herpotrichiellaceae</taxon>
        <taxon>Exophiala</taxon>
    </lineage>
</organism>
<proteinExistence type="inferred from homology"/>
<keyword evidence="3" id="KW-0808">Transferase</keyword>
<comment type="similarity">
    <text evidence="1">Belongs to the glycosyltransferase 25 family.</text>
</comment>
<evidence type="ECO:0000313" key="5">
    <source>
        <dbReference type="EMBL" id="KAK5046158.1"/>
    </source>
</evidence>
<evidence type="ECO:0000313" key="6">
    <source>
        <dbReference type="Proteomes" id="UP001358417"/>
    </source>
</evidence>